<gene>
    <name evidence="2" type="ORF">V2S66_31305</name>
</gene>
<sequence length="127" mass="13709">MTGLVSVKIRALKLASAAVGVAGVATFRAPAAEWKLLDQAVWLWIESHPDCTVGSIMGGVRLSYLRAIEALGHLRAQGRITAFMPPQEGAARPELTYRVAVPPVPPEDRDRSPFLPRYGSDEEVSDG</sequence>
<name>A0ABU7PMG2_9ACTN</name>
<evidence type="ECO:0000313" key="2">
    <source>
        <dbReference type="EMBL" id="MEE4546439.1"/>
    </source>
</evidence>
<dbReference type="RefSeq" id="WP_330800139.1">
    <property type="nucleotide sequence ID" value="NZ_JAZEWV010000046.1"/>
</dbReference>
<comment type="caution">
    <text evidence="2">The sequence shown here is derived from an EMBL/GenBank/DDBJ whole genome shotgun (WGS) entry which is preliminary data.</text>
</comment>
<evidence type="ECO:0008006" key="4">
    <source>
        <dbReference type="Google" id="ProtNLM"/>
    </source>
</evidence>
<protein>
    <recommendedName>
        <fullName evidence="4">FtsK gamma domain-containing protein</fullName>
    </recommendedName>
</protein>
<dbReference type="EMBL" id="JAZEWV010000046">
    <property type="protein sequence ID" value="MEE4546439.1"/>
    <property type="molecule type" value="Genomic_DNA"/>
</dbReference>
<dbReference type="Proteomes" id="UP001344658">
    <property type="component" value="Unassembled WGS sequence"/>
</dbReference>
<feature type="region of interest" description="Disordered" evidence="1">
    <location>
        <begin position="101"/>
        <end position="127"/>
    </location>
</feature>
<reference evidence="2 3" key="1">
    <citation type="submission" date="2023-12" db="EMBL/GenBank/DDBJ databases">
        <title>Streptomyces sp. V4-01.</title>
        <authorList>
            <person name="Somphong A."/>
            <person name="Phongsopitanun W."/>
        </authorList>
    </citation>
    <scope>NUCLEOTIDE SEQUENCE [LARGE SCALE GENOMIC DNA]</scope>
    <source>
        <strain evidence="2 3">V4-01</strain>
    </source>
</reference>
<proteinExistence type="predicted"/>
<accession>A0ABU7PMG2</accession>
<evidence type="ECO:0000256" key="1">
    <source>
        <dbReference type="SAM" id="MobiDB-lite"/>
    </source>
</evidence>
<organism evidence="2 3">
    <name type="scientific">Actinacidiphila polyblastidii</name>
    <dbReference type="NCBI Taxonomy" id="3110430"/>
    <lineage>
        <taxon>Bacteria</taxon>
        <taxon>Bacillati</taxon>
        <taxon>Actinomycetota</taxon>
        <taxon>Actinomycetes</taxon>
        <taxon>Kitasatosporales</taxon>
        <taxon>Streptomycetaceae</taxon>
        <taxon>Actinacidiphila</taxon>
    </lineage>
</organism>
<keyword evidence="3" id="KW-1185">Reference proteome</keyword>
<evidence type="ECO:0000313" key="3">
    <source>
        <dbReference type="Proteomes" id="UP001344658"/>
    </source>
</evidence>